<name>A0A9D5DBY3_9LILI</name>
<feature type="compositionally biased region" description="Acidic residues" evidence="1">
    <location>
        <begin position="1"/>
        <end position="12"/>
    </location>
</feature>
<evidence type="ECO:0000256" key="1">
    <source>
        <dbReference type="SAM" id="MobiDB-lite"/>
    </source>
</evidence>
<dbReference type="Proteomes" id="UP001085076">
    <property type="component" value="Miscellaneous, Linkage group lg01"/>
</dbReference>
<organism evidence="2 3">
    <name type="scientific">Dioscorea zingiberensis</name>
    <dbReference type="NCBI Taxonomy" id="325984"/>
    <lineage>
        <taxon>Eukaryota</taxon>
        <taxon>Viridiplantae</taxon>
        <taxon>Streptophyta</taxon>
        <taxon>Embryophyta</taxon>
        <taxon>Tracheophyta</taxon>
        <taxon>Spermatophyta</taxon>
        <taxon>Magnoliopsida</taxon>
        <taxon>Liliopsida</taxon>
        <taxon>Dioscoreales</taxon>
        <taxon>Dioscoreaceae</taxon>
        <taxon>Dioscorea</taxon>
    </lineage>
</organism>
<feature type="region of interest" description="Disordered" evidence="1">
    <location>
        <begin position="1"/>
        <end position="29"/>
    </location>
</feature>
<evidence type="ECO:0000313" key="3">
    <source>
        <dbReference type="Proteomes" id="UP001085076"/>
    </source>
</evidence>
<accession>A0A9D5DBY3</accession>
<comment type="caution">
    <text evidence="2">The sequence shown here is derived from an EMBL/GenBank/DDBJ whole genome shotgun (WGS) entry which is preliminary data.</text>
</comment>
<evidence type="ECO:0000313" key="2">
    <source>
        <dbReference type="EMBL" id="KAJ0988895.1"/>
    </source>
</evidence>
<gene>
    <name evidence="2" type="ORF">J5N97_007251</name>
</gene>
<protein>
    <submittedName>
        <fullName evidence="2">Uncharacterized protein</fullName>
    </submittedName>
</protein>
<dbReference type="AlphaFoldDB" id="A0A9D5DBY3"/>
<proteinExistence type="predicted"/>
<dbReference type="EMBL" id="JAGGNH010000001">
    <property type="protein sequence ID" value="KAJ0988895.1"/>
    <property type="molecule type" value="Genomic_DNA"/>
</dbReference>
<keyword evidence="3" id="KW-1185">Reference proteome</keyword>
<reference evidence="2" key="1">
    <citation type="submission" date="2021-03" db="EMBL/GenBank/DDBJ databases">
        <authorList>
            <person name="Li Z."/>
            <person name="Yang C."/>
        </authorList>
    </citation>
    <scope>NUCLEOTIDE SEQUENCE</scope>
    <source>
        <strain evidence="2">Dzin_1.0</strain>
        <tissue evidence="2">Leaf</tissue>
    </source>
</reference>
<sequence length="212" mass="22828">MASEDVEDLEDEAIAKRAVPSAGPELPRAKPAERMAARNEGRALVPHHTNAALHLSSPSVLRLVLLLHRRLLTLILIVIAPEPSRLLQKRHQRNRHRLPCPLLGRGFLNGRRILGFDAVDPRGSDGEVSHQRWRSPRRRCTIVAVSGATGTGLDLEVILGATPPGAAGSLLLNDVEERPRTTATAVLIRLKGSGEGVGIPAIAAIFVVADLE</sequence>
<reference evidence="2" key="2">
    <citation type="journal article" date="2022" name="Hortic Res">
        <title>The genome of Dioscorea zingiberensis sheds light on the biosynthesis, origin and evolution of the medicinally important diosgenin saponins.</title>
        <authorList>
            <person name="Li Y."/>
            <person name="Tan C."/>
            <person name="Li Z."/>
            <person name="Guo J."/>
            <person name="Li S."/>
            <person name="Chen X."/>
            <person name="Wang C."/>
            <person name="Dai X."/>
            <person name="Yang H."/>
            <person name="Song W."/>
            <person name="Hou L."/>
            <person name="Xu J."/>
            <person name="Tong Z."/>
            <person name="Xu A."/>
            <person name="Yuan X."/>
            <person name="Wang W."/>
            <person name="Yang Q."/>
            <person name="Chen L."/>
            <person name="Sun Z."/>
            <person name="Wang K."/>
            <person name="Pan B."/>
            <person name="Chen J."/>
            <person name="Bao Y."/>
            <person name="Liu F."/>
            <person name="Qi X."/>
            <person name="Gang D.R."/>
            <person name="Wen J."/>
            <person name="Li J."/>
        </authorList>
    </citation>
    <scope>NUCLEOTIDE SEQUENCE</scope>
    <source>
        <strain evidence="2">Dzin_1.0</strain>
    </source>
</reference>